<sequence>MGKILSTISTPMRDFNLESRAHKIISRDKPTVAPKHKSDEKEYLRLLKERPNIEEIDKKNENLDKHLRDVYVTSHDEMPKSTTNPNKPLPVNRHIIEDPFLGYHEPKKVPYGRVTLKSALQFISQHQTNAADHTITKIAEIHKLPEETVKNIVDYFRVYEVYIPEKKSKTQFLGPLIPRKHVVTVERKKITSDTDGTTSQN</sequence>
<dbReference type="EMBL" id="JARPUR010000002">
    <property type="protein sequence ID" value="KAK4883695.1"/>
    <property type="molecule type" value="Genomic_DNA"/>
</dbReference>
<dbReference type="AlphaFoldDB" id="A0AAN7SSC9"/>
<dbReference type="InterPro" id="IPR009622">
    <property type="entry name" value="NDUFAF4"/>
</dbReference>
<dbReference type="PANTHER" id="PTHR13338:SF4">
    <property type="entry name" value="NADH DEHYDROGENASE [UBIQUINONE] 1 ALPHA SUBCOMPLEX ASSEMBLY FACTOR 4"/>
    <property type="match status" value="1"/>
</dbReference>
<evidence type="ECO:0000313" key="2">
    <source>
        <dbReference type="Proteomes" id="UP001353858"/>
    </source>
</evidence>
<dbReference type="PANTHER" id="PTHR13338">
    <property type="entry name" value="UPF0240 PROTEIN"/>
    <property type="match status" value="1"/>
</dbReference>
<evidence type="ECO:0000313" key="1">
    <source>
        <dbReference type="EMBL" id="KAK4883695.1"/>
    </source>
</evidence>
<dbReference type="Pfam" id="PF06784">
    <property type="entry name" value="UPF0240"/>
    <property type="match status" value="1"/>
</dbReference>
<dbReference type="GO" id="GO:0032981">
    <property type="term" value="P:mitochondrial respiratory chain complex I assembly"/>
    <property type="evidence" value="ECO:0007669"/>
    <property type="project" value="InterPro"/>
</dbReference>
<organism evidence="1 2">
    <name type="scientific">Aquatica leii</name>
    <dbReference type="NCBI Taxonomy" id="1421715"/>
    <lineage>
        <taxon>Eukaryota</taxon>
        <taxon>Metazoa</taxon>
        <taxon>Ecdysozoa</taxon>
        <taxon>Arthropoda</taxon>
        <taxon>Hexapoda</taxon>
        <taxon>Insecta</taxon>
        <taxon>Pterygota</taxon>
        <taxon>Neoptera</taxon>
        <taxon>Endopterygota</taxon>
        <taxon>Coleoptera</taxon>
        <taxon>Polyphaga</taxon>
        <taxon>Elateriformia</taxon>
        <taxon>Elateroidea</taxon>
        <taxon>Lampyridae</taxon>
        <taxon>Luciolinae</taxon>
        <taxon>Aquatica</taxon>
    </lineage>
</organism>
<keyword evidence="2" id="KW-1185">Reference proteome</keyword>
<proteinExistence type="predicted"/>
<dbReference type="Proteomes" id="UP001353858">
    <property type="component" value="Unassembled WGS sequence"/>
</dbReference>
<protein>
    <recommendedName>
        <fullName evidence="3">Protein NDUFAF4 homolog</fullName>
    </recommendedName>
</protein>
<gene>
    <name evidence="1" type="ORF">RN001_007014</name>
</gene>
<evidence type="ECO:0008006" key="3">
    <source>
        <dbReference type="Google" id="ProtNLM"/>
    </source>
</evidence>
<name>A0AAN7SSC9_9COLE</name>
<dbReference type="GO" id="GO:0005739">
    <property type="term" value="C:mitochondrion"/>
    <property type="evidence" value="ECO:0007669"/>
    <property type="project" value="TreeGrafter"/>
</dbReference>
<accession>A0AAN7SSC9</accession>
<comment type="caution">
    <text evidence="1">The sequence shown here is derived from an EMBL/GenBank/DDBJ whole genome shotgun (WGS) entry which is preliminary data.</text>
</comment>
<reference evidence="2" key="1">
    <citation type="submission" date="2023-01" db="EMBL/GenBank/DDBJ databases">
        <title>Key to firefly adult light organ development and bioluminescence: homeobox transcription factors regulate luciferase expression and transportation to peroxisome.</title>
        <authorList>
            <person name="Fu X."/>
        </authorList>
    </citation>
    <scope>NUCLEOTIDE SEQUENCE [LARGE SCALE GENOMIC DNA]</scope>
</reference>